<feature type="chain" id="PRO_5002665766" evidence="1">
    <location>
        <begin position="21"/>
        <end position="171"/>
    </location>
</feature>
<reference evidence="3 4" key="1">
    <citation type="journal article" date="2007" name="Proc. Natl. Acad. Sci. U.S.A.">
        <title>Characterization of a marine gammaproteobacterium capable of aerobic anoxygenic photosynthesis.</title>
        <authorList>
            <person name="Fuchs B.M."/>
            <person name="Spring S."/>
            <person name="Teeling H."/>
            <person name="Quast C."/>
            <person name="Wulf J."/>
            <person name="Schattenhofer M."/>
            <person name="Yan S."/>
            <person name="Ferriera S."/>
            <person name="Johnson J."/>
            <person name="Glockner F.O."/>
            <person name="Amann R."/>
        </authorList>
    </citation>
    <scope>NUCLEOTIDE SEQUENCE [LARGE SCALE GENOMIC DNA]</scope>
    <source>
        <strain evidence="3">KT71</strain>
    </source>
</reference>
<reference evidence="3 4" key="2">
    <citation type="journal article" date="2009" name="PLoS ONE">
        <title>The photosynthetic apparatus and its regulation in the aerobic gammaproteobacterium Congregibacter litoralis gen. nov., sp. nov.</title>
        <authorList>
            <person name="Spring S."/>
            <person name="Lunsdorf H."/>
            <person name="Fuchs B.M."/>
            <person name="Tindall B.J."/>
        </authorList>
    </citation>
    <scope>NUCLEOTIDE SEQUENCE [LARGE SCALE GENOMIC DNA]</scope>
    <source>
        <strain evidence="3">KT71</strain>
    </source>
</reference>
<dbReference type="InterPro" id="IPR037401">
    <property type="entry name" value="SnoaL-like"/>
</dbReference>
<dbReference type="EMBL" id="AAOA02000004">
    <property type="protein sequence ID" value="EAQ97246.2"/>
    <property type="molecule type" value="Genomic_DNA"/>
</dbReference>
<feature type="signal peptide" evidence="1">
    <location>
        <begin position="1"/>
        <end position="20"/>
    </location>
</feature>
<proteinExistence type="predicted"/>
<accession>A4A9S9</accession>
<dbReference type="STRING" id="314285.KT71_07699"/>
<dbReference type="SUPFAM" id="SSF54427">
    <property type="entry name" value="NTF2-like"/>
    <property type="match status" value="1"/>
</dbReference>
<evidence type="ECO:0000259" key="2">
    <source>
        <dbReference type="Pfam" id="PF12680"/>
    </source>
</evidence>
<keyword evidence="1" id="KW-0732">Signal</keyword>
<feature type="domain" description="SnoaL-like" evidence="2">
    <location>
        <begin position="29"/>
        <end position="146"/>
    </location>
</feature>
<dbReference type="Proteomes" id="UP000019205">
    <property type="component" value="Chromosome"/>
</dbReference>
<evidence type="ECO:0000313" key="4">
    <source>
        <dbReference type="Proteomes" id="UP000019205"/>
    </source>
</evidence>
<dbReference type="InterPro" id="IPR032710">
    <property type="entry name" value="NTF2-like_dom_sf"/>
</dbReference>
<name>A4A9S9_9GAMM</name>
<evidence type="ECO:0000256" key="1">
    <source>
        <dbReference type="SAM" id="SignalP"/>
    </source>
</evidence>
<sequence>MMRATVFGLCLQLVSVTAFGACPDDSVAARYLRAIETMNWSQMEALLADDASYSDPTMTYFDREPIQLVGSANIVDFWRSGAEESGTNKISYTTTGCFETAGYFLVNLDIDVRVAGTYWNVNKDWISLPGKVVSIVRVTDGRVSEHHDYVEYSAADSTVKQLQKQYGALKK</sequence>
<dbReference type="Gene3D" id="3.10.450.50">
    <property type="match status" value="1"/>
</dbReference>
<dbReference type="PROSITE" id="PS51257">
    <property type="entry name" value="PROKAR_LIPOPROTEIN"/>
    <property type="match status" value="1"/>
</dbReference>
<evidence type="ECO:0000313" key="3">
    <source>
        <dbReference type="EMBL" id="EAQ97246.2"/>
    </source>
</evidence>
<dbReference type="Pfam" id="PF12680">
    <property type="entry name" value="SnoaL_2"/>
    <property type="match status" value="1"/>
</dbReference>
<keyword evidence="4" id="KW-1185">Reference proteome</keyword>
<protein>
    <submittedName>
        <fullName evidence="3">SnoaL-like domain protein</fullName>
    </submittedName>
</protein>
<dbReference type="RefSeq" id="WP_023660302.1">
    <property type="nucleotide sequence ID" value="NZ_CM002299.1"/>
</dbReference>
<comment type="caution">
    <text evidence="3">The sequence shown here is derived from an EMBL/GenBank/DDBJ whole genome shotgun (WGS) entry which is preliminary data.</text>
</comment>
<organism evidence="3 4">
    <name type="scientific">Congregibacter litoralis KT71</name>
    <dbReference type="NCBI Taxonomy" id="314285"/>
    <lineage>
        <taxon>Bacteria</taxon>
        <taxon>Pseudomonadati</taxon>
        <taxon>Pseudomonadota</taxon>
        <taxon>Gammaproteobacteria</taxon>
        <taxon>Cellvibrionales</taxon>
        <taxon>Halieaceae</taxon>
        <taxon>Congregibacter</taxon>
    </lineage>
</organism>
<dbReference type="HOGENOM" id="CLU_1560340_0_0_6"/>
<gene>
    <name evidence="3" type="ORF">KT71_07699</name>
</gene>
<dbReference type="AlphaFoldDB" id="A4A9S9"/>